<dbReference type="EMBL" id="AE016819">
    <property type="protein sequence ID" value="AAS53751.1"/>
    <property type="molecule type" value="Genomic_DNA"/>
</dbReference>
<dbReference type="Proteomes" id="UP000000591">
    <property type="component" value="Chromosome VI"/>
</dbReference>
<dbReference type="GeneID" id="4622198"/>
<protein>
    <submittedName>
        <fullName evidence="1">AFR380Cp</fullName>
    </submittedName>
</protein>
<sequence>MQSLYSPSNLYSGFNYYWFDSEVDFANQDLELRVLTNPYDNVTPQLDLETALEKLNSPKKDFETVLIDKKLNFIWKVTRRIKKLVRFDTSDARRVLKEWHSAMMDAESDSETSSEASKVADIFTYDQFKEVHSFLPQASATSEDFNILSLERGQFGIETKYQMFDEQKGQCMGIVARTIGLDEVALKKSNQIPGWLGFKRVGDIRNTGKLICEDHDCSKETMLCKSSEQVVSDPSSDEASSVFSTVNRHSLDGGAFTDARYQPIEFLPAIPGPNKIDKYDEADTHPSVPTYCDSDYKMLRRSLYEPRLCYYSLHEGVHFVTPRFLPGHQNPNKRNHDYFLIAVDNCRFENLTPTQKCQALFTMWKSTRHYFEINSVPVETLIGHENSVAEITKLYGNLKDAAPMSALNANAEKPPRAPRAVRRRNTSVSNIMQKLLKNIHKRRNI</sequence>
<dbReference type="KEGG" id="ago:AGOS_AFR380C"/>
<evidence type="ECO:0000313" key="2">
    <source>
        <dbReference type="Proteomes" id="UP000000591"/>
    </source>
</evidence>
<dbReference type="AlphaFoldDB" id="Q753D6"/>
<dbReference type="OMA" id="RHYFEIN"/>
<dbReference type="InParanoid" id="Q753D6"/>
<reference evidence="1 2" key="1">
    <citation type="journal article" date="2004" name="Science">
        <title>The Ashbya gossypii genome as a tool for mapping the ancient Saccharomyces cerevisiae genome.</title>
        <authorList>
            <person name="Dietrich F.S."/>
            <person name="Voegeli S."/>
            <person name="Brachat S."/>
            <person name="Lerch A."/>
            <person name="Gates K."/>
            <person name="Steiner S."/>
            <person name="Mohr C."/>
            <person name="Pohlmann R."/>
            <person name="Luedi P."/>
            <person name="Choi S."/>
            <person name="Wing R.A."/>
            <person name="Flavier A."/>
            <person name="Gaffney T.D."/>
            <person name="Philippsen P."/>
        </authorList>
    </citation>
    <scope>NUCLEOTIDE SEQUENCE [LARGE SCALE GENOMIC DNA]</scope>
    <source>
        <strain evidence="2">ATCC 10895 / CBS 109.51 / FGSC 9923 / NRRL Y-1056</strain>
    </source>
</reference>
<keyword evidence="2" id="KW-1185">Reference proteome</keyword>
<evidence type="ECO:0000313" key="1">
    <source>
        <dbReference type="EMBL" id="AAS53751.1"/>
    </source>
</evidence>
<gene>
    <name evidence="1" type="ORF">AGOS_AFR380C</name>
</gene>
<proteinExistence type="predicted"/>
<dbReference type="HOGENOM" id="CLU_615340_0_0_1"/>
<accession>Q753D6</accession>
<dbReference type="OrthoDB" id="4048002at2759"/>
<reference evidence="2" key="2">
    <citation type="journal article" date="2013" name="G3 (Bethesda)">
        <title>Genomes of Ashbya fungi isolated from insects reveal four mating-type loci, numerous translocations, lack of transposons, and distinct gene duplications.</title>
        <authorList>
            <person name="Dietrich F.S."/>
            <person name="Voegeli S."/>
            <person name="Kuo S."/>
            <person name="Philippsen P."/>
        </authorList>
    </citation>
    <scope>GENOME REANNOTATION</scope>
    <source>
        <strain evidence="2">ATCC 10895 / CBS 109.51 / FGSC 9923 / NRRL Y-1056</strain>
    </source>
</reference>
<name>Q753D6_EREGS</name>
<organism evidence="1 2">
    <name type="scientific">Eremothecium gossypii (strain ATCC 10895 / CBS 109.51 / FGSC 9923 / NRRL Y-1056)</name>
    <name type="common">Yeast</name>
    <name type="synonym">Ashbya gossypii</name>
    <dbReference type="NCBI Taxonomy" id="284811"/>
    <lineage>
        <taxon>Eukaryota</taxon>
        <taxon>Fungi</taxon>
        <taxon>Dikarya</taxon>
        <taxon>Ascomycota</taxon>
        <taxon>Saccharomycotina</taxon>
        <taxon>Saccharomycetes</taxon>
        <taxon>Saccharomycetales</taxon>
        <taxon>Saccharomycetaceae</taxon>
        <taxon>Eremothecium</taxon>
    </lineage>
</organism>
<dbReference type="RefSeq" id="NP_985927.1">
    <property type="nucleotide sequence ID" value="NM_211282.1"/>
</dbReference>